<sequence length="138" mass="15198">MADISGGILDPSVWYDPPPGGGLANPTNGTMVRGDRLFSFDRQFYVAMQTDGNFVIYGSAGDFSGWAVSNFYDEYRLINKVVMQGDGNLVWQTYDGVPLLATNTQGHWGAFAVMQDDRNFVIYNSDNSWSGWSSGSQV</sequence>
<feature type="domain" description="Bulb-type lectin" evidence="1">
    <location>
        <begin position="22"/>
        <end position="135"/>
    </location>
</feature>
<dbReference type="PROSITE" id="PS50927">
    <property type="entry name" value="BULB_LECTIN"/>
    <property type="match status" value="1"/>
</dbReference>
<proteinExistence type="predicted"/>
<dbReference type="Proteomes" id="UP000568106">
    <property type="component" value="Unassembled WGS sequence"/>
</dbReference>
<accession>A0A7W8II49</accession>
<evidence type="ECO:0000313" key="2">
    <source>
        <dbReference type="EMBL" id="MBB5317585.1"/>
    </source>
</evidence>
<dbReference type="AlphaFoldDB" id="A0A7W8II49"/>
<evidence type="ECO:0000313" key="3">
    <source>
        <dbReference type="Proteomes" id="UP000568106"/>
    </source>
</evidence>
<evidence type="ECO:0000259" key="1">
    <source>
        <dbReference type="PROSITE" id="PS50927"/>
    </source>
</evidence>
<dbReference type="InterPro" id="IPR036426">
    <property type="entry name" value="Bulb-type_lectin_dom_sf"/>
</dbReference>
<dbReference type="Gene3D" id="2.90.10.10">
    <property type="entry name" value="Bulb-type lectin domain"/>
    <property type="match status" value="2"/>
</dbReference>
<dbReference type="EMBL" id="JACHDY010000002">
    <property type="protein sequence ID" value="MBB5317585.1"/>
    <property type="molecule type" value="Genomic_DNA"/>
</dbReference>
<dbReference type="SUPFAM" id="SSF51110">
    <property type="entry name" value="alpha-D-mannose-specific plant lectins"/>
    <property type="match status" value="1"/>
</dbReference>
<keyword evidence="3" id="KW-1185">Reference proteome</keyword>
<name>A0A7W8II49_9BACT</name>
<reference evidence="2" key="1">
    <citation type="submission" date="2020-08" db="EMBL/GenBank/DDBJ databases">
        <title>Genomic Encyclopedia of Type Strains, Phase IV (KMG-V): Genome sequencing to study the core and pangenomes of soil and plant-associated prokaryotes.</title>
        <authorList>
            <person name="Whitman W."/>
        </authorList>
    </citation>
    <scope>NUCLEOTIDE SEQUENCE [LARGE SCALE GENOMIC DNA]</scope>
    <source>
        <strain evidence="2">M8UP27</strain>
    </source>
</reference>
<protein>
    <recommendedName>
        <fullName evidence="1">Bulb-type lectin domain-containing protein</fullName>
    </recommendedName>
</protein>
<organism evidence="2 3">
    <name type="scientific">Tunturiibacter empetritectus</name>
    <dbReference type="NCBI Taxonomy" id="3069691"/>
    <lineage>
        <taxon>Bacteria</taxon>
        <taxon>Pseudomonadati</taxon>
        <taxon>Acidobacteriota</taxon>
        <taxon>Terriglobia</taxon>
        <taxon>Terriglobales</taxon>
        <taxon>Acidobacteriaceae</taxon>
        <taxon>Tunturiibacter</taxon>
    </lineage>
</organism>
<comment type="caution">
    <text evidence="2">The sequence shown here is derived from an EMBL/GenBank/DDBJ whole genome shotgun (WGS) entry which is preliminary data.</text>
</comment>
<dbReference type="InterPro" id="IPR001480">
    <property type="entry name" value="Bulb-type_lectin_dom"/>
</dbReference>
<gene>
    <name evidence="2" type="ORF">HDF09_002254</name>
</gene>